<dbReference type="VEuPathDB" id="FungiDB:Z520_00144"/>
<feature type="transmembrane region" description="Helical" evidence="3">
    <location>
        <begin position="31"/>
        <end position="54"/>
    </location>
</feature>
<dbReference type="GeneID" id="27705890"/>
<reference evidence="4 5" key="1">
    <citation type="submission" date="2015-01" db="EMBL/GenBank/DDBJ databases">
        <title>The Genome Sequence of Fonsecaea multimorphosa CBS 102226.</title>
        <authorList>
            <consortium name="The Broad Institute Genomics Platform"/>
            <person name="Cuomo C."/>
            <person name="de Hoog S."/>
            <person name="Gorbushina A."/>
            <person name="Stielow B."/>
            <person name="Teixiera M."/>
            <person name="Abouelleil A."/>
            <person name="Chapman S.B."/>
            <person name="Priest M."/>
            <person name="Young S.K."/>
            <person name="Wortman J."/>
            <person name="Nusbaum C."/>
            <person name="Birren B."/>
        </authorList>
    </citation>
    <scope>NUCLEOTIDE SEQUENCE [LARGE SCALE GENOMIC DNA]</scope>
    <source>
        <strain evidence="4 5">CBS 102226</strain>
    </source>
</reference>
<feature type="compositionally biased region" description="Polar residues" evidence="2">
    <location>
        <begin position="73"/>
        <end position="82"/>
    </location>
</feature>
<keyword evidence="1" id="KW-0175">Coiled coil</keyword>
<accession>A0A0D2KBN4</accession>
<dbReference type="Proteomes" id="UP000053411">
    <property type="component" value="Unassembled WGS sequence"/>
</dbReference>
<keyword evidence="3" id="KW-1133">Transmembrane helix</keyword>
<organism evidence="4 5">
    <name type="scientific">Fonsecaea multimorphosa CBS 102226</name>
    <dbReference type="NCBI Taxonomy" id="1442371"/>
    <lineage>
        <taxon>Eukaryota</taxon>
        <taxon>Fungi</taxon>
        <taxon>Dikarya</taxon>
        <taxon>Ascomycota</taxon>
        <taxon>Pezizomycotina</taxon>
        <taxon>Eurotiomycetes</taxon>
        <taxon>Chaetothyriomycetidae</taxon>
        <taxon>Chaetothyriales</taxon>
        <taxon>Herpotrichiellaceae</taxon>
        <taxon>Fonsecaea</taxon>
    </lineage>
</organism>
<dbReference type="RefSeq" id="XP_016637575.1">
    <property type="nucleotide sequence ID" value="XM_016770665.1"/>
</dbReference>
<protein>
    <submittedName>
        <fullName evidence="4">Uncharacterized protein</fullName>
    </submittedName>
</protein>
<name>A0A0D2KBN4_9EURO</name>
<feature type="region of interest" description="Disordered" evidence="2">
    <location>
        <begin position="317"/>
        <end position="348"/>
    </location>
</feature>
<dbReference type="OrthoDB" id="10532790at2759"/>
<dbReference type="AlphaFoldDB" id="A0A0D2KBN4"/>
<keyword evidence="3" id="KW-0812">Transmembrane</keyword>
<proteinExistence type="predicted"/>
<feature type="region of interest" description="Disordered" evidence="2">
    <location>
        <begin position="62"/>
        <end position="165"/>
    </location>
</feature>
<keyword evidence="5" id="KW-1185">Reference proteome</keyword>
<keyword evidence="3" id="KW-0472">Membrane</keyword>
<feature type="compositionally biased region" description="Polar residues" evidence="2">
    <location>
        <begin position="204"/>
        <end position="216"/>
    </location>
</feature>
<evidence type="ECO:0000313" key="5">
    <source>
        <dbReference type="Proteomes" id="UP000053411"/>
    </source>
</evidence>
<evidence type="ECO:0000256" key="2">
    <source>
        <dbReference type="SAM" id="MobiDB-lite"/>
    </source>
</evidence>
<gene>
    <name evidence="4" type="ORF">Z520_00144</name>
</gene>
<evidence type="ECO:0000256" key="3">
    <source>
        <dbReference type="SAM" id="Phobius"/>
    </source>
</evidence>
<evidence type="ECO:0000313" key="4">
    <source>
        <dbReference type="EMBL" id="KIY03453.1"/>
    </source>
</evidence>
<evidence type="ECO:0000256" key="1">
    <source>
        <dbReference type="SAM" id="Coils"/>
    </source>
</evidence>
<dbReference type="EMBL" id="KN848062">
    <property type="protein sequence ID" value="KIY03453.1"/>
    <property type="molecule type" value="Genomic_DNA"/>
</dbReference>
<feature type="region of interest" description="Disordered" evidence="2">
    <location>
        <begin position="198"/>
        <end position="222"/>
    </location>
</feature>
<feature type="coiled-coil region" evidence="1">
    <location>
        <begin position="235"/>
        <end position="290"/>
    </location>
</feature>
<sequence>MAPSIFQLFNLFGRPSLSDVACRRTTNEELIIWYLGIHTWLLGTLLAVSLLALVSRSFRTSSPVQRQPDETLDSSASNTQHPVNGPDVQPQGSQPCLDPPRPRSEMQTQESHGGSAREGSVQANMSEHSFHSNRIRQGVITPKPYPVVRCGSRQRNRDSAQACSRESRTFVPMYELGDTRLRRRRQWDDVLRGIRGGAGDEAEINSQNEHAPTTNEPDCRDDQDSERYLESMSEYLELEDLLEATINDLDELESHHDGTLLREALVRNERRRLRRDYRELRERLDHHMRLLGLEPEDLDTEEGDALGRSGLRVVGHGVFANGPSQRRRRQDIRRAGLGGASSPVRDVE</sequence>